<name>A0AAD8IRQ8_9APIA</name>
<evidence type="ECO:0000313" key="5">
    <source>
        <dbReference type="EMBL" id="KAK1389818.1"/>
    </source>
</evidence>
<dbReference type="PROSITE" id="PS00287">
    <property type="entry name" value="CYSTATIN"/>
    <property type="match status" value="1"/>
</dbReference>
<evidence type="ECO:0000256" key="2">
    <source>
        <dbReference type="ARBA" id="ARBA00022704"/>
    </source>
</evidence>
<comment type="caution">
    <text evidence="5">The sequence shown here is derived from an EMBL/GenBank/DDBJ whole genome shotgun (WGS) entry which is preliminary data.</text>
</comment>
<protein>
    <submittedName>
        <fullName evidence="5">Cystatin domain-containing protein</fullName>
    </submittedName>
</protein>
<dbReference type="GO" id="GO:0004869">
    <property type="term" value="F:cysteine-type endopeptidase inhibitor activity"/>
    <property type="evidence" value="ECO:0007669"/>
    <property type="project" value="UniProtKB-KW"/>
</dbReference>
<dbReference type="SUPFAM" id="SSF54403">
    <property type="entry name" value="Cystatin/monellin"/>
    <property type="match status" value="1"/>
</dbReference>
<dbReference type="Pfam" id="PF16845">
    <property type="entry name" value="SQAPI"/>
    <property type="match status" value="1"/>
</dbReference>
<feature type="signal peptide" evidence="3">
    <location>
        <begin position="1"/>
        <end position="23"/>
    </location>
</feature>
<keyword evidence="3" id="KW-0732">Signal</keyword>
<proteinExistence type="predicted"/>
<dbReference type="AlphaFoldDB" id="A0AAD8IRQ8"/>
<keyword evidence="1" id="KW-0646">Protease inhibitor</keyword>
<evidence type="ECO:0000256" key="3">
    <source>
        <dbReference type="SAM" id="SignalP"/>
    </source>
</evidence>
<evidence type="ECO:0000259" key="4">
    <source>
        <dbReference type="SMART" id="SM00043"/>
    </source>
</evidence>
<sequence>MAAKSHAILTLLLLSALAIASLATGLGGSGIVGGRTKISDVESNQEIQQLGKYSVTEYNRQQHANRHGDDGDTRGDLKFVKVVAAEKQVVAGIKYYLTIVAAKGGNKKTFDAEVVVQAWKKSKQLTSFAPSRN</sequence>
<dbReference type="InterPro" id="IPR046350">
    <property type="entry name" value="Cystatin_sf"/>
</dbReference>
<dbReference type="PANTHER" id="PTHR47373">
    <property type="entry name" value="CYSTEINE PROTEINASE INHIBITOR 2"/>
    <property type="match status" value="1"/>
</dbReference>
<dbReference type="Proteomes" id="UP001237642">
    <property type="component" value="Unassembled WGS sequence"/>
</dbReference>
<reference evidence="5" key="1">
    <citation type="submission" date="2023-02" db="EMBL/GenBank/DDBJ databases">
        <title>Genome of toxic invasive species Heracleum sosnowskyi carries increased number of genes despite the absence of recent whole-genome duplications.</title>
        <authorList>
            <person name="Schelkunov M."/>
            <person name="Shtratnikova V."/>
            <person name="Makarenko M."/>
            <person name="Klepikova A."/>
            <person name="Omelchenko D."/>
            <person name="Novikova G."/>
            <person name="Obukhova E."/>
            <person name="Bogdanov V."/>
            <person name="Penin A."/>
            <person name="Logacheva M."/>
        </authorList>
    </citation>
    <scope>NUCLEOTIDE SEQUENCE</scope>
    <source>
        <strain evidence="5">Hsosn_3</strain>
        <tissue evidence="5">Leaf</tissue>
    </source>
</reference>
<keyword evidence="2" id="KW-0789">Thiol protease inhibitor</keyword>
<reference evidence="5" key="2">
    <citation type="submission" date="2023-05" db="EMBL/GenBank/DDBJ databases">
        <authorList>
            <person name="Schelkunov M.I."/>
        </authorList>
    </citation>
    <scope>NUCLEOTIDE SEQUENCE</scope>
    <source>
        <strain evidence="5">Hsosn_3</strain>
        <tissue evidence="5">Leaf</tissue>
    </source>
</reference>
<dbReference type="PANTHER" id="PTHR47373:SF1">
    <property type="entry name" value="CYSTEINE PROTEINASE INHIBITOR 2"/>
    <property type="match status" value="1"/>
</dbReference>
<dbReference type="CDD" id="cd00042">
    <property type="entry name" value="CY"/>
    <property type="match status" value="1"/>
</dbReference>
<dbReference type="EMBL" id="JAUIZM010000004">
    <property type="protein sequence ID" value="KAK1389818.1"/>
    <property type="molecule type" value="Genomic_DNA"/>
</dbReference>
<keyword evidence="6" id="KW-1185">Reference proteome</keyword>
<feature type="domain" description="Cystatin" evidence="4">
    <location>
        <begin position="30"/>
        <end position="131"/>
    </location>
</feature>
<evidence type="ECO:0000256" key="1">
    <source>
        <dbReference type="ARBA" id="ARBA00022690"/>
    </source>
</evidence>
<dbReference type="InterPro" id="IPR018073">
    <property type="entry name" value="Prot_inh_cystat_CS"/>
</dbReference>
<evidence type="ECO:0000313" key="6">
    <source>
        <dbReference type="Proteomes" id="UP001237642"/>
    </source>
</evidence>
<gene>
    <name evidence="5" type="ORF">POM88_017996</name>
</gene>
<dbReference type="SMART" id="SM00043">
    <property type="entry name" value="CY"/>
    <property type="match status" value="1"/>
</dbReference>
<feature type="chain" id="PRO_5041932007" evidence="3">
    <location>
        <begin position="24"/>
        <end position="133"/>
    </location>
</feature>
<dbReference type="InterPro" id="IPR000010">
    <property type="entry name" value="Cystatin_dom"/>
</dbReference>
<accession>A0AAD8IRQ8</accession>
<dbReference type="Gene3D" id="3.10.450.10">
    <property type="match status" value="1"/>
</dbReference>
<organism evidence="5 6">
    <name type="scientific">Heracleum sosnowskyi</name>
    <dbReference type="NCBI Taxonomy" id="360622"/>
    <lineage>
        <taxon>Eukaryota</taxon>
        <taxon>Viridiplantae</taxon>
        <taxon>Streptophyta</taxon>
        <taxon>Embryophyta</taxon>
        <taxon>Tracheophyta</taxon>
        <taxon>Spermatophyta</taxon>
        <taxon>Magnoliopsida</taxon>
        <taxon>eudicotyledons</taxon>
        <taxon>Gunneridae</taxon>
        <taxon>Pentapetalae</taxon>
        <taxon>asterids</taxon>
        <taxon>campanulids</taxon>
        <taxon>Apiales</taxon>
        <taxon>Apiaceae</taxon>
        <taxon>Apioideae</taxon>
        <taxon>apioid superclade</taxon>
        <taxon>Tordylieae</taxon>
        <taxon>Tordyliinae</taxon>
        <taxon>Heracleum</taxon>
    </lineage>
</organism>